<dbReference type="EMBL" id="JABZRD010000233">
    <property type="protein sequence ID" value="MBF1283755.1"/>
    <property type="molecule type" value="Genomic_DNA"/>
</dbReference>
<evidence type="ECO:0000313" key="2">
    <source>
        <dbReference type="Proteomes" id="UP000709351"/>
    </source>
</evidence>
<evidence type="ECO:0000313" key="1">
    <source>
        <dbReference type="EMBL" id="MBF1283755.1"/>
    </source>
</evidence>
<protein>
    <submittedName>
        <fullName evidence="1">Metallophosphoesterase</fullName>
    </submittedName>
</protein>
<organism evidence="1 2">
    <name type="scientific">Oribacterium parvum</name>
    <dbReference type="NCBI Taxonomy" id="1501329"/>
    <lineage>
        <taxon>Bacteria</taxon>
        <taxon>Bacillati</taxon>
        <taxon>Bacillota</taxon>
        <taxon>Clostridia</taxon>
        <taxon>Lachnospirales</taxon>
        <taxon>Lachnospiraceae</taxon>
        <taxon>Oribacterium</taxon>
    </lineage>
</organism>
<dbReference type="AlphaFoldDB" id="A0A930GXS7"/>
<comment type="caution">
    <text evidence="1">The sequence shown here is derived from an EMBL/GenBank/DDBJ whole genome shotgun (WGS) entry which is preliminary data.</text>
</comment>
<name>A0A930GXS7_9FIRM</name>
<gene>
    <name evidence="1" type="ORF">HXM93_04380</name>
</gene>
<dbReference type="Proteomes" id="UP000709351">
    <property type="component" value="Unassembled WGS sequence"/>
</dbReference>
<feature type="non-terminal residue" evidence="1">
    <location>
        <position position="54"/>
    </location>
</feature>
<proteinExistence type="predicted"/>
<sequence length="54" mass="6137">MKILCIADEENKGLWDHFKKEKLEGIDLILSAGDLNPDYLQFLVTMGKAPVLYV</sequence>
<accession>A0A930GXS7</accession>
<reference evidence="1" key="1">
    <citation type="submission" date="2020-04" db="EMBL/GenBank/DDBJ databases">
        <title>Deep metagenomics examines the oral microbiome during advanced dental caries in children, revealing novel taxa and co-occurrences with host molecules.</title>
        <authorList>
            <person name="Baker J.L."/>
            <person name="Morton J.T."/>
            <person name="Dinis M."/>
            <person name="Alvarez R."/>
            <person name="Tran N.C."/>
            <person name="Knight R."/>
            <person name="Edlund A."/>
        </authorList>
    </citation>
    <scope>NUCLEOTIDE SEQUENCE</scope>
    <source>
        <strain evidence="1">JCVI_24_bin.2</strain>
    </source>
</reference>